<keyword evidence="2" id="KW-1133">Transmembrane helix</keyword>
<accession>A0A5K7XY61</accession>
<evidence type="ECO:0000256" key="1">
    <source>
        <dbReference type="SAM" id="MobiDB-lite"/>
    </source>
</evidence>
<reference evidence="3" key="1">
    <citation type="journal article" date="2020" name="Sci. Rep.">
        <title>A novel Asfarvirus-like virus identified as a potential cause of mass mortality of abalone.</title>
        <authorList>
            <person name="Matsuyama T."/>
            <person name="Takano T."/>
            <person name="Nishiki I."/>
            <person name="Fujiwara A."/>
            <person name="Kiryu I."/>
            <person name="Inada M."/>
            <person name="Sakai T."/>
            <person name="Terashima S."/>
            <person name="Matsuura Y."/>
            <person name="Isowa K."/>
            <person name="Nakayasu C."/>
        </authorList>
    </citation>
    <scope>NUCLEOTIDE SEQUENCE</scope>
</reference>
<keyword evidence="2" id="KW-0812">Transmembrane</keyword>
<feature type="region of interest" description="Disordered" evidence="1">
    <location>
        <begin position="175"/>
        <end position="206"/>
    </location>
</feature>
<organism evidence="3">
    <name type="scientific">Abalone asfa-like virus</name>
    <dbReference type="NCBI Taxonomy" id="2839893"/>
    <lineage>
        <taxon>Viruses</taxon>
        <taxon>Varidnaviria</taxon>
        <taxon>Bamfordvirae</taxon>
        <taxon>Nucleocytoviricota</taxon>
        <taxon>Pokkesviricetes</taxon>
        <taxon>Asfuvirales</taxon>
        <taxon>Asfarviridae</taxon>
    </lineage>
</organism>
<keyword evidence="2" id="KW-0472">Membrane</keyword>
<feature type="transmembrane region" description="Helical" evidence="2">
    <location>
        <begin position="44"/>
        <end position="66"/>
    </location>
</feature>
<feature type="region of interest" description="Disordered" evidence="1">
    <location>
        <begin position="77"/>
        <end position="128"/>
    </location>
</feature>
<dbReference type="EMBL" id="LC506465">
    <property type="protein sequence ID" value="BBO54076.1"/>
    <property type="molecule type" value="Genomic_DNA"/>
</dbReference>
<sequence>MDTHIVQPLITDDQLLDLDSPPLPLKPQQPHENKKSWFSDNTNLMILGIVAVLIICVIAMFVFYFYNKNKEEPVQRFPAHNNTTIKTQPSLPPELPKESIAPPSLQPSPSPLSHEVQPPELDPELNHLPYSSSLENQRVIGLQSETAKKFSSTNFPPPGSLEGLYQEKLKLTKMIEENEESPGHQYNGLEQEESEALMADLIREHK</sequence>
<name>A0A5K7XY61_9VIRU</name>
<evidence type="ECO:0000313" key="3">
    <source>
        <dbReference type="EMBL" id="BBO54076.1"/>
    </source>
</evidence>
<evidence type="ECO:0000256" key="2">
    <source>
        <dbReference type="SAM" id="Phobius"/>
    </source>
</evidence>
<protein>
    <submittedName>
        <fullName evidence="3">Uncharacterized protein</fullName>
    </submittedName>
</protein>
<feature type="compositionally biased region" description="Polar residues" evidence="1">
    <location>
        <begin position="80"/>
        <end position="89"/>
    </location>
</feature>
<proteinExistence type="predicted"/>